<accession>F4WUZ9</accession>
<dbReference type="OrthoDB" id="7694315at2759"/>
<organism evidence="2">
    <name type="scientific">Acromyrmex echinatior</name>
    <name type="common">Panamanian leafcutter ant</name>
    <name type="synonym">Acromyrmex octospinosus echinatior</name>
    <dbReference type="NCBI Taxonomy" id="103372"/>
    <lineage>
        <taxon>Eukaryota</taxon>
        <taxon>Metazoa</taxon>
        <taxon>Ecdysozoa</taxon>
        <taxon>Arthropoda</taxon>
        <taxon>Hexapoda</taxon>
        <taxon>Insecta</taxon>
        <taxon>Pterygota</taxon>
        <taxon>Neoptera</taxon>
        <taxon>Endopterygota</taxon>
        <taxon>Hymenoptera</taxon>
        <taxon>Apocrita</taxon>
        <taxon>Aculeata</taxon>
        <taxon>Formicoidea</taxon>
        <taxon>Formicidae</taxon>
        <taxon>Myrmicinae</taxon>
        <taxon>Acromyrmex</taxon>
    </lineage>
</organism>
<reference evidence="1" key="1">
    <citation type="submission" date="2011-02" db="EMBL/GenBank/DDBJ databases">
        <title>The genome of the leaf-cutting ant Acromyrmex echinatior suggests key adaptations to social evolution and fungus farming.</title>
        <authorList>
            <person name="Nygaard S."/>
            <person name="Zhang G."/>
        </authorList>
    </citation>
    <scope>NUCLEOTIDE SEQUENCE</scope>
</reference>
<proteinExistence type="predicted"/>
<keyword evidence="2" id="KW-1185">Reference proteome</keyword>
<evidence type="ECO:0000313" key="1">
    <source>
        <dbReference type="EMBL" id="EGI61982.1"/>
    </source>
</evidence>
<dbReference type="InParanoid" id="F4WUZ9"/>
<dbReference type="EMBL" id="GL888381">
    <property type="protein sequence ID" value="EGI61982.1"/>
    <property type="molecule type" value="Genomic_DNA"/>
</dbReference>
<dbReference type="AlphaFoldDB" id="F4WUZ9"/>
<sequence>MANHANIANAVEYVRNADPEQFAHIRDEVFEVLEEVNFEELMDQEIDSDEETLSDDAGYTSDLSECDTDYVQRFVPLSEIHALNSHTKHCIIHCYYTTTDGALRICAECMIRLNETDMAGLYLVRKHDVGHIYALSDMENHERVVRELLEQCGQVATLVEYFAWLQRCDECIEQLEELCRAKHAKEIVFERVRDAVERHGSTKMNTAFNGEFATKDKRANKSIITKNSEICTSGTSDTSLSLS</sequence>
<name>F4WUZ9_ACREC</name>
<evidence type="ECO:0000313" key="2">
    <source>
        <dbReference type="Proteomes" id="UP000007755"/>
    </source>
</evidence>
<gene>
    <name evidence="1" type="ORF">G5I_09731</name>
</gene>
<dbReference type="Proteomes" id="UP000007755">
    <property type="component" value="Unassembled WGS sequence"/>
</dbReference>
<protein>
    <submittedName>
        <fullName evidence="1">Uncharacterized protein</fullName>
    </submittedName>
</protein>